<reference evidence="4" key="1">
    <citation type="submission" date="2021-02" db="EMBL/GenBank/DDBJ databases">
        <authorList>
            <person name="Nowell W R."/>
        </authorList>
    </citation>
    <scope>NUCLEOTIDE SEQUENCE</scope>
</reference>
<evidence type="ECO:0000256" key="1">
    <source>
        <dbReference type="SAM" id="SignalP"/>
    </source>
</evidence>
<evidence type="ECO:0000313" key="3">
    <source>
        <dbReference type="EMBL" id="CAF1224899.1"/>
    </source>
</evidence>
<dbReference type="InterPro" id="IPR020864">
    <property type="entry name" value="MACPF"/>
</dbReference>
<evidence type="ECO:0000259" key="2">
    <source>
        <dbReference type="Pfam" id="PF01823"/>
    </source>
</evidence>
<dbReference type="EMBL" id="CAJOBA010036952">
    <property type="protein sequence ID" value="CAF4033009.1"/>
    <property type="molecule type" value="Genomic_DNA"/>
</dbReference>
<gene>
    <name evidence="3" type="ORF">OVA965_LOCUS25095</name>
    <name evidence="4" type="ORF">TMI583_LOCUS25820</name>
</gene>
<proteinExistence type="predicted"/>
<feature type="domain" description="MACPF" evidence="2">
    <location>
        <begin position="109"/>
        <end position="208"/>
    </location>
</feature>
<protein>
    <recommendedName>
        <fullName evidence="2">MACPF domain-containing protein</fullName>
    </recommendedName>
</protein>
<dbReference type="AlphaFoldDB" id="A0A8S2P5D8"/>
<sequence length="301" mass="34366">MQYYTCTLLFLLIHSLVGIVDGEKSLKLDIYPGYGWDHLRLLEMNPVYDVSNFNDSDVFQSCIEMLPIRQSKIDLESDIVDLYDSRSIDYASKYVMEGSLNFEKFKLGGSYESNYQKIKKQQSHDRTIAIRNELSILVADVILSSSCPLNYQAKKDLIEIAKYSQNQPLSASYAAQMFIRKYGTHFTSRIQLGGMSLDTWQRNNQKISSCCSSNDRKYDLFCPIGSLPELSQLELWRVRRQLNDAVNTYVEMNVVSGCMARESLSFNWIANVADDSCLSAKTNAKFGGKFGGHSKFYYTNN</sequence>
<dbReference type="EMBL" id="CAJNOK010015409">
    <property type="protein sequence ID" value="CAF1224899.1"/>
    <property type="molecule type" value="Genomic_DNA"/>
</dbReference>
<feature type="signal peptide" evidence="1">
    <location>
        <begin position="1"/>
        <end position="22"/>
    </location>
</feature>
<accession>A0A8S2P5D8</accession>
<comment type="caution">
    <text evidence="4">The sequence shown here is derived from an EMBL/GenBank/DDBJ whole genome shotgun (WGS) entry which is preliminary data.</text>
</comment>
<organism evidence="4 5">
    <name type="scientific">Didymodactylos carnosus</name>
    <dbReference type="NCBI Taxonomy" id="1234261"/>
    <lineage>
        <taxon>Eukaryota</taxon>
        <taxon>Metazoa</taxon>
        <taxon>Spiralia</taxon>
        <taxon>Gnathifera</taxon>
        <taxon>Rotifera</taxon>
        <taxon>Eurotatoria</taxon>
        <taxon>Bdelloidea</taxon>
        <taxon>Philodinida</taxon>
        <taxon>Philodinidae</taxon>
        <taxon>Didymodactylos</taxon>
    </lineage>
</organism>
<dbReference type="Proteomes" id="UP000677228">
    <property type="component" value="Unassembled WGS sequence"/>
</dbReference>
<dbReference type="Pfam" id="PF01823">
    <property type="entry name" value="MACPF"/>
    <property type="match status" value="1"/>
</dbReference>
<name>A0A8S2P5D8_9BILA</name>
<dbReference type="Proteomes" id="UP000682733">
    <property type="component" value="Unassembled WGS sequence"/>
</dbReference>
<feature type="chain" id="PRO_5035647061" description="MACPF domain-containing protein" evidence="1">
    <location>
        <begin position="23"/>
        <end position="301"/>
    </location>
</feature>
<keyword evidence="1" id="KW-0732">Signal</keyword>
<evidence type="ECO:0000313" key="5">
    <source>
        <dbReference type="Proteomes" id="UP000682733"/>
    </source>
</evidence>
<evidence type="ECO:0000313" key="4">
    <source>
        <dbReference type="EMBL" id="CAF4033009.1"/>
    </source>
</evidence>